<gene>
    <name evidence="7" type="ORF">RRF57_009463</name>
</gene>
<dbReference type="Pfam" id="PF08240">
    <property type="entry name" value="ADH_N"/>
    <property type="match status" value="1"/>
</dbReference>
<organism evidence="7 8">
    <name type="scientific">Xylaria bambusicola</name>
    <dbReference type="NCBI Taxonomy" id="326684"/>
    <lineage>
        <taxon>Eukaryota</taxon>
        <taxon>Fungi</taxon>
        <taxon>Dikarya</taxon>
        <taxon>Ascomycota</taxon>
        <taxon>Pezizomycotina</taxon>
        <taxon>Sordariomycetes</taxon>
        <taxon>Xylariomycetidae</taxon>
        <taxon>Xylariales</taxon>
        <taxon>Xylariaceae</taxon>
        <taxon>Xylaria</taxon>
    </lineage>
</organism>
<keyword evidence="5" id="KW-0560">Oxidoreductase</keyword>
<dbReference type="AlphaFoldDB" id="A0AAN7UZG1"/>
<evidence type="ECO:0000313" key="7">
    <source>
        <dbReference type="EMBL" id="KAK5633749.1"/>
    </source>
</evidence>
<feature type="domain" description="Enoyl reductase (ER)" evidence="6">
    <location>
        <begin position="19"/>
        <end position="357"/>
    </location>
</feature>
<dbReference type="InterPro" id="IPR020843">
    <property type="entry name" value="ER"/>
</dbReference>
<evidence type="ECO:0000256" key="3">
    <source>
        <dbReference type="ARBA" id="ARBA00022741"/>
    </source>
</evidence>
<comment type="subunit">
    <text evidence="2">Monomer.</text>
</comment>
<dbReference type="PANTHER" id="PTHR45348:SF1">
    <property type="entry name" value="TRANS-ENOYL REDUCTASE STHE"/>
    <property type="match status" value="1"/>
</dbReference>
<dbReference type="InterPro" id="IPR036291">
    <property type="entry name" value="NAD(P)-bd_dom_sf"/>
</dbReference>
<evidence type="ECO:0000313" key="8">
    <source>
        <dbReference type="Proteomes" id="UP001305414"/>
    </source>
</evidence>
<dbReference type="Gene3D" id="3.90.180.10">
    <property type="entry name" value="Medium-chain alcohol dehydrogenases, catalytic domain"/>
    <property type="match status" value="1"/>
</dbReference>
<proteinExistence type="inferred from homology"/>
<reference evidence="7 8" key="1">
    <citation type="submission" date="2023-10" db="EMBL/GenBank/DDBJ databases">
        <title>Draft genome sequence of Xylaria bambusicola isolate GMP-LS, the root and basal stem rot pathogen of sugarcane in Indonesia.</title>
        <authorList>
            <person name="Selvaraj P."/>
            <person name="Muralishankar V."/>
            <person name="Muruganantham S."/>
            <person name="Sp S."/>
            <person name="Haryani S."/>
            <person name="Lau K.J.X."/>
            <person name="Naqvi N.I."/>
        </authorList>
    </citation>
    <scope>NUCLEOTIDE SEQUENCE [LARGE SCALE GENOMIC DNA]</scope>
    <source>
        <strain evidence="7">GMP-LS</strain>
    </source>
</reference>
<protein>
    <recommendedName>
        <fullName evidence="6">Enoyl reductase (ER) domain-containing protein</fullName>
    </recommendedName>
</protein>
<dbReference type="Proteomes" id="UP001305414">
    <property type="component" value="Unassembled WGS sequence"/>
</dbReference>
<evidence type="ECO:0000259" key="6">
    <source>
        <dbReference type="SMART" id="SM00829"/>
    </source>
</evidence>
<dbReference type="GO" id="GO:0016651">
    <property type="term" value="F:oxidoreductase activity, acting on NAD(P)H"/>
    <property type="evidence" value="ECO:0007669"/>
    <property type="project" value="InterPro"/>
</dbReference>
<evidence type="ECO:0000256" key="5">
    <source>
        <dbReference type="ARBA" id="ARBA00023002"/>
    </source>
</evidence>
<dbReference type="SUPFAM" id="SSF51735">
    <property type="entry name" value="NAD(P)-binding Rossmann-fold domains"/>
    <property type="match status" value="1"/>
</dbReference>
<dbReference type="SMART" id="SM00829">
    <property type="entry name" value="PKS_ER"/>
    <property type="match status" value="1"/>
</dbReference>
<accession>A0AAN7UZG1</accession>
<dbReference type="PANTHER" id="PTHR45348">
    <property type="entry name" value="HYPOTHETICAL OXIDOREDUCTASE (EUROFUNG)"/>
    <property type="match status" value="1"/>
</dbReference>
<dbReference type="Gene3D" id="3.40.50.720">
    <property type="entry name" value="NAD(P)-binding Rossmann-like Domain"/>
    <property type="match status" value="1"/>
</dbReference>
<dbReference type="InterPro" id="IPR047122">
    <property type="entry name" value="Trans-enoyl_RdTase-like"/>
</dbReference>
<dbReference type="CDD" id="cd08249">
    <property type="entry name" value="enoyl_reductase_like"/>
    <property type="match status" value="1"/>
</dbReference>
<comment type="similarity">
    <text evidence="1">Belongs to the zinc-containing alcohol dehydrogenase family.</text>
</comment>
<keyword evidence="8" id="KW-1185">Reference proteome</keyword>
<dbReference type="InterPro" id="IPR011032">
    <property type="entry name" value="GroES-like_sf"/>
</dbReference>
<dbReference type="InterPro" id="IPR013149">
    <property type="entry name" value="ADH-like_C"/>
</dbReference>
<comment type="caution">
    <text evidence="7">The sequence shown here is derived from an EMBL/GenBank/DDBJ whole genome shotgun (WGS) entry which is preliminary data.</text>
</comment>
<dbReference type="GO" id="GO:0000166">
    <property type="term" value="F:nucleotide binding"/>
    <property type="evidence" value="ECO:0007669"/>
    <property type="project" value="UniProtKB-KW"/>
</dbReference>
<dbReference type="SUPFAM" id="SSF50129">
    <property type="entry name" value="GroES-like"/>
    <property type="match status" value="1"/>
</dbReference>
<dbReference type="Pfam" id="PF00107">
    <property type="entry name" value="ADH_zinc_N"/>
    <property type="match status" value="1"/>
</dbReference>
<evidence type="ECO:0000256" key="1">
    <source>
        <dbReference type="ARBA" id="ARBA00008072"/>
    </source>
</evidence>
<name>A0AAN7UZG1_9PEZI</name>
<evidence type="ECO:0000256" key="2">
    <source>
        <dbReference type="ARBA" id="ARBA00011245"/>
    </source>
</evidence>
<evidence type="ECO:0000256" key="4">
    <source>
        <dbReference type="ARBA" id="ARBA00022857"/>
    </source>
</evidence>
<keyword evidence="3" id="KW-0547">Nucleotide-binding</keyword>
<sequence length="360" mass="38760">MSIGDSIPSTHTAIVQGEGGSLKIVKNLALPEIGPGNILVKTAAVALNPCDFKTPAAFPTPGCQDGCDFAGTVVALGSDVARDGPWKIGDRVFGAVNGSNPAEKDSGAYADYIKAVSVFTWSIPDWMSFEEAVALSGTGIATMGVALFQSLELPGTFEEPALKPLDVLIYAGSTAVGCMGIQMAKLMGHRVITTCSPKNFELVKSRGADVVFDYKSPTCAADIKKETRNCLKYVVDPFSEIKTMSLCHDALGRTGGRYTALEKFQEDILQKKTVKRELVMGATIIGFGIELGGNYSKPSSPEMRAWGIEWYKSVQRLIDGKKLQPHPIDIIPGTFDGILEGLERLKRREVSAHKLIVRFP</sequence>
<keyword evidence="4" id="KW-0521">NADP</keyword>
<dbReference type="InterPro" id="IPR013154">
    <property type="entry name" value="ADH-like_N"/>
</dbReference>
<dbReference type="EMBL" id="JAWHQM010000035">
    <property type="protein sequence ID" value="KAK5633749.1"/>
    <property type="molecule type" value="Genomic_DNA"/>
</dbReference>